<name>X1JYG1_9ZZZZ</name>
<dbReference type="AlphaFoldDB" id="X1JYG1"/>
<comment type="caution">
    <text evidence="1">The sequence shown here is derived from an EMBL/GenBank/DDBJ whole genome shotgun (WGS) entry which is preliminary data.</text>
</comment>
<feature type="non-terminal residue" evidence="1">
    <location>
        <position position="1"/>
    </location>
</feature>
<sequence>NIRFRFCSETGKETIEYTHTYRKALVISDYQNDGCCDGGPGGHECSKFGCD</sequence>
<evidence type="ECO:0000313" key="1">
    <source>
        <dbReference type="EMBL" id="GAH86425.1"/>
    </source>
</evidence>
<reference evidence="1" key="1">
    <citation type="journal article" date="2014" name="Front. Microbiol.">
        <title>High frequency of phylogenetically diverse reductive dehalogenase-homologous genes in deep subseafloor sedimentary metagenomes.</title>
        <authorList>
            <person name="Kawai M."/>
            <person name="Futagami T."/>
            <person name="Toyoda A."/>
            <person name="Takaki Y."/>
            <person name="Nishi S."/>
            <person name="Hori S."/>
            <person name="Arai W."/>
            <person name="Tsubouchi T."/>
            <person name="Morono Y."/>
            <person name="Uchiyama I."/>
            <person name="Ito T."/>
            <person name="Fujiyama A."/>
            <person name="Inagaki F."/>
            <person name="Takami H."/>
        </authorList>
    </citation>
    <scope>NUCLEOTIDE SEQUENCE</scope>
    <source>
        <strain evidence="1">Expedition CK06-06</strain>
    </source>
</reference>
<accession>X1JYG1</accession>
<proteinExistence type="predicted"/>
<protein>
    <submittedName>
        <fullName evidence="1">Uncharacterized protein</fullName>
    </submittedName>
</protein>
<organism evidence="1">
    <name type="scientific">marine sediment metagenome</name>
    <dbReference type="NCBI Taxonomy" id="412755"/>
    <lineage>
        <taxon>unclassified sequences</taxon>
        <taxon>metagenomes</taxon>
        <taxon>ecological metagenomes</taxon>
    </lineage>
</organism>
<dbReference type="EMBL" id="BARU01042573">
    <property type="protein sequence ID" value="GAH86425.1"/>
    <property type="molecule type" value="Genomic_DNA"/>
</dbReference>
<gene>
    <name evidence="1" type="ORF">S03H2_65391</name>
</gene>